<dbReference type="PANTHER" id="PTHR11202">
    <property type="entry name" value="SPROUTY-RELATED, EVH1 DOMAIN-CONTAINING PROTEIN FAMILY MEMBER"/>
    <property type="match status" value="1"/>
</dbReference>
<dbReference type="EMBL" id="BMAT01007185">
    <property type="protein sequence ID" value="GFR59154.1"/>
    <property type="molecule type" value="Genomic_DNA"/>
</dbReference>
<evidence type="ECO:0000256" key="5">
    <source>
        <dbReference type="ARBA" id="ARBA00022737"/>
    </source>
</evidence>
<dbReference type="InterPro" id="IPR036936">
    <property type="entry name" value="CRIB_dom_sf"/>
</dbReference>
<proteinExistence type="predicted"/>
<dbReference type="PROSITE" id="PS50229">
    <property type="entry name" value="WH1"/>
    <property type="match status" value="1"/>
</dbReference>
<dbReference type="SMART" id="SM00285">
    <property type="entry name" value="PBD"/>
    <property type="match status" value="1"/>
</dbReference>
<keyword evidence="6" id="KW-0206">Cytoskeleton</keyword>
<dbReference type="InterPro" id="IPR000095">
    <property type="entry name" value="CRIB_dom"/>
</dbReference>
<dbReference type="CDD" id="cd01205">
    <property type="entry name" value="EVH1_WASP-like"/>
    <property type="match status" value="1"/>
</dbReference>
<organism evidence="11 12">
    <name type="scientific">Elysia marginata</name>
    <dbReference type="NCBI Taxonomy" id="1093978"/>
    <lineage>
        <taxon>Eukaryota</taxon>
        <taxon>Metazoa</taxon>
        <taxon>Spiralia</taxon>
        <taxon>Lophotrochozoa</taxon>
        <taxon>Mollusca</taxon>
        <taxon>Gastropoda</taxon>
        <taxon>Heterobranchia</taxon>
        <taxon>Euthyneura</taxon>
        <taxon>Panpulmonata</taxon>
        <taxon>Sacoglossa</taxon>
        <taxon>Placobranchoidea</taxon>
        <taxon>Plakobranchidae</taxon>
        <taxon>Elysia</taxon>
    </lineage>
</organism>
<evidence type="ECO:0000256" key="1">
    <source>
        <dbReference type="ARBA" id="ARBA00004123"/>
    </source>
</evidence>
<feature type="domain" description="WH1" evidence="10">
    <location>
        <begin position="27"/>
        <end position="136"/>
    </location>
</feature>
<keyword evidence="5" id="KW-0677">Repeat</keyword>
<dbReference type="GO" id="GO:0005634">
    <property type="term" value="C:nucleus"/>
    <property type="evidence" value="ECO:0007669"/>
    <property type="project" value="UniProtKB-SubCell"/>
</dbReference>
<evidence type="ECO:0000256" key="8">
    <source>
        <dbReference type="SAM" id="MobiDB-lite"/>
    </source>
</evidence>
<dbReference type="FunFam" id="2.30.29.30:FF:000130">
    <property type="entry name" value="neural Wiskott-Aldrich syndrome protein"/>
    <property type="match status" value="1"/>
</dbReference>
<dbReference type="Proteomes" id="UP000762676">
    <property type="component" value="Unassembled WGS sequence"/>
</dbReference>
<dbReference type="GO" id="GO:0005856">
    <property type="term" value="C:cytoskeleton"/>
    <property type="evidence" value="ECO:0007669"/>
    <property type="project" value="UniProtKB-SubCell"/>
</dbReference>
<evidence type="ECO:0000256" key="7">
    <source>
        <dbReference type="ARBA" id="ARBA00023242"/>
    </source>
</evidence>
<dbReference type="AlphaFoldDB" id="A0AAV4EET1"/>
<dbReference type="PROSITE" id="PS50108">
    <property type="entry name" value="CRIB"/>
    <property type="match status" value="1"/>
</dbReference>
<feature type="region of interest" description="Disordered" evidence="8">
    <location>
        <begin position="137"/>
        <end position="214"/>
    </location>
</feature>
<reference evidence="11 12" key="1">
    <citation type="journal article" date="2021" name="Elife">
        <title>Chloroplast acquisition without the gene transfer in kleptoplastic sea slugs, Plakobranchus ocellatus.</title>
        <authorList>
            <person name="Maeda T."/>
            <person name="Takahashi S."/>
            <person name="Yoshida T."/>
            <person name="Shimamura S."/>
            <person name="Takaki Y."/>
            <person name="Nagai Y."/>
            <person name="Toyoda A."/>
            <person name="Suzuki Y."/>
            <person name="Arimoto A."/>
            <person name="Ishii H."/>
            <person name="Satoh N."/>
            <person name="Nishiyama T."/>
            <person name="Hasebe M."/>
            <person name="Maruyama T."/>
            <person name="Minagawa J."/>
            <person name="Obokata J."/>
            <person name="Shigenobu S."/>
        </authorList>
    </citation>
    <scope>NUCLEOTIDE SEQUENCE [LARGE SCALE GENOMIC DNA]</scope>
</reference>
<name>A0AAV4EET1_9GAST</name>
<evidence type="ECO:0000313" key="11">
    <source>
        <dbReference type="EMBL" id="GFR59154.1"/>
    </source>
</evidence>
<dbReference type="FunFam" id="3.90.810.10:FF:000003">
    <property type="entry name" value="Neural Wiskott-Aldrich syndrome protein-like"/>
    <property type="match status" value="1"/>
</dbReference>
<keyword evidence="7" id="KW-0539">Nucleus</keyword>
<feature type="compositionally biased region" description="Low complexity" evidence="8">
    <location>
        <begin position="162"/>
        <end position="192"/>
    </location>
</feature>
<gene>
    <name evidence="11" type="ORF">ElyMa_003495500</name>
</gene>
<dbReference type="Gene3D" id="2.30.29.30">
    <property type="entry name" value="Pleckstrin-homology domain (PH domain)/Phosphotyrosine-binding domain (PTB)"/>
    <property type="match status" value="1"/>
</dbReference>
<dbReference type="SMART" id="SM00461">
    <property type="entry name" value="WH1"/>
    <property type="match status" value="1"/>
</dbReference>
<dbReference type="InterPro" id="IPR033927">
    <property type="entry name" value="WASPfam_EVH1"/>
</dbReference>
<sequence>MSQRQKPTNARSMLLRDAENEALFQTIGRLCVTLATGVVQLYLADQADRNRWSKRCCGVVCFVKDSSKRSFYIRVYDIKKQQMIWEQELYNQFQYKYPRDYFHTFEGDNCQAGLNFASEDEALKFKTAVLKKLEERQARRLDKKRQTMVQKSRTSNRPANVPKKSAASPRSPPAAELGSNMSINSISSNSGTSKKDKNKKDGGKKKLTKADIGTPSNFRHVSHVGWDPEKGFDMKDLEPDMQMLFQSVGITDDVDKETVDFIYDFVAKHGGIDAVKKDLGSVACKVHLFFFALSVSNI</sequence>
<dbReference type="InterPro" id="IPR000697">
    <property type="entry name" value="WH1/EVH1_dom"/>
</dbReference>
<keyword evidence="12" id="KW-1185">Reference proteome</keyword>
<comment type="caution">
    <text evidence="11">The sequence shown here is derived from an EMBL/GenBank/DDBJ whole genome shotgun (WGS) entry which is preliminary data.</text>
</comment>
<evidence type="ECO:0000256" key="3">
    <source>
        <dbReference type="ARBA" id="ARBA00022490"/>
    </source>
</evidence>
<dbReference type="CDD" id="cd00132">
    <property type="entry name" value="CRIB"/>
    <property type="match status" value="1"/>
</dbReference>
<dbReference type="Pfam" id="PF00786">
    <property type="entry name" value="PBD"/>
    <property type="match status" value="1"/>
</dbReference>
<comment type="subcellular location">
    <subcellularLocation>
        <location evidence="2">Cytoplasm</location>
        <location evidence="2">Cytoskeleton</location>
    </subcellularLocation>
    <subcellularLocation>
        <location evidence="1">Nucleus</location>
    </subcellularLocation>
</comment>
<evidence type="ECO:0000256" key="2">
    <source>
        <dbReference type="ARBA" id="ARBA00004245"/>
    </source>
</evidence>
<evidence type="ECO:0000256" key="6">
    <source>
        <dbReference type="ARBA" id="ARBA00023212"/>
    </source>
</evidence>
<dbReference type="InterPro" id="IPR011026">
    <property type="entry name" value="WAS_C"/>
</dbReference>
<dbReference type="PANTHER" id="PTHR11202:SF36">
    <property type="entry name" value="ACTIN NUCLEATION-PROMOTING FACTOR WASL"/>
    <property type="match status" value="1"/>
</dbReference>
<keyword evidence="4" id="KW-0597">Phosphoprotein</keyword>
<evidence type="ECO:0000256" key="4">
    <source>
        <dbReference type="ARBA" id="ARBA00022553"/>
    </source>
</evidence>
<evidence type="ECO:0000259" key="9">
    <source>
        <dbReference type="PROSITE" id="PS50108"/>
    </source>
</evidence>
<dbReference type="Gene3D" id="3.90.810.10">
    <property type="entry name" value="CRIB domain"/>
    <property type="match status" value="1"/>
</dbReference>
<keyword evidence="3" id="KW-0963">Cytoplasm</keyword>
<dbReference type="GO" id="GO:0007015">
    <property type="term" value="P:actin filament organization"/>
    <property type="evidence" value="ECO:0007669"/>
    <property type="project" value="InterPro"/>
</dbReference>
<protein>
    <submittedName>
        <fullName evidence="11">Neural Wiskott-Aldrich syndrome protein</fullName>
    </submittedName>
</protein>
<evidence type="ECO:0000259" key="10">
    <source>
        <dbReference type="PROSITE" id="PS50229"/>
    </source>
</evidence>
<dbReference type="SUPFAM" id="SSF47912">
    <property type="entry name" value="Wiscott-Aldrich syndrome protein, WASP, C-terminal domain"/>
    <property type="match status" value="1"/>
</dbReference>
<dbReference type="SUPFAM" id="SSF50729">
    <property type="entry name" value="PH domain-like"/>
    <property type="match status" value="1"/>
</dbReference>
<feature type="domain" description="CRIB" evidence="9">
    <location>
        <begin position="212"/>
        <end position="225"/>
    </location>
</feature>
<dbReference type="InterPro" id="IPR011993">
    <property type="entry name" value="PH-like_dom_sf"/>
</dbReference>
<feature type="compositionally biased region" description="Polar residues" evidence="8">
    <location>
        <begin position="147"/>
        <end position="158"/>
    </location>
</feature>
<evidence type="ECO:0000313" key="12">
    <source>
        <dbReference type="Proteomes" id="UP000762676"/>
    </source>
</evidence>
<dbReference type="Pfam" id="PF00568">
    <property type="entry name" value="WH1"/>
    <property type="match status" value="1"/>
</dbReference>
<accession>A0AAV4EET1</accession>